<dbReference type="Proteomes" id="UP001141806">
    <property type="component" value="Unassembled WGS sequence"/>
</dbReference>
<comment type="caution">
    <text evidence="3">The sequence shown here is derived from an EMBL/GenBank/DDBJ whole genome shotgun (WGS) entry which is preliminary data.</text>
</comment>
<name>A0A9Q0JTW9_9MAGN</name>
<organism evidence="3 4">
    <name type="scientific">Protea cynaroides</name>
    <dbReference type="NCBI Taxonomy" id="273540"/>
    <lineage>
        <taxon>Eukaryota</taxon>
        <taxon>Viridiplantae</taxon>
        <taxon>Streptophyta</taxon>
        <taxon>Embryophyta</taxon>
        <taxon>Tracheophyta</taxon>
        <taxon>Spermatophyta</taxon>
        <taxon>Magnoliopsida</taxon>
        <taxon>Proteales</taxon>
        <taxon>Proteaceae</taxon>
        <taxon>Protea</taxon>
    </lineage>
</organism>
<dbReference type="SMART" id="SM01272">
    <property type="entry name" value="LsmAD"/>
    <property type="match status" value="1"/>
</dbReference>
<feature type="compositionally biased region" description="Basic and acidic residues" evidence="1">
    <location>
        <begin position="387"/>
        <end position="398"/>
    </location>
</feature>
<keyword evidence="4" id="KW-1185">Reference proteome</keyword>
<accession>A0A9Q0JTW9</accession>
<dbReference type="PANTHER" id="PTHR12854">
    <property type="entry name" value="ATAXIN 2-RELATED"/>
    <property type="match status" value="1"/>
</dbReference>
<dbReference type="GO" id="GO:0010494">
    <property type="term" value="C:cytoplasmic stress granule"/>
    <property type="evidence" value="ECO:0007669"/>
    <property type="project" value="TreeGrafter"/>
</dbReference>
<dbReference type="InterPro" id="IPR009604">
    <property type="entry name" value="LsmAD_domain"/>
</dbReference>
<dbReference type="OrthoDB" id="2275718at2759"/>
<dbReference type="PANTHER" id="PTHR12854:SF7">
    <property type="entry name" value="ATAXIN-2 HOMOLOG"/>
    <property type="match status" value="1"/>
</dbReference>
<gene>
    <name evidence="3" type="ORF">NE237_028269</name>
</gene>
<feature type="compositionally biased region" description="Low complexity" evidence="1">
    <location>
        <begin position="430"/>
        <end position="444"/>
    </location>
</feature>
<feature type="region of interest" description="Disordered" evidence="1">
    <location>
        <begin position="387"/>
        <end position="522"/>
    </location>
</feature>
<feature type="compositionally biased region" description="Polar residues" evidence="1">
    <location>
        <begin position="445"/>
        <end position="454"/>
    </location>
</feature>
<evidence type="ECO:0000313" key="3">
    <source>
        <dbReference type="EMBL" id="KAJ4951437.1"/>
    </source>
</evidence>
<feature type="compositionally biased region" description="Polar residues" evidence="1">
    <location>
        <begin position="32"/>
        <end position="42"/>
    </location>
</feature>
<feature type="region of interest" description="Disordered" evidence="1">
    <location>
        <begin position="1"/>
        <end position="42"/>
    </location>
</feature>
<dbReference type="AlphaFoldDB" id="A0A9Q0JTW9"/>
<sequence length="631" mass="68775">MSLQQVEQPKPSANGSSCRRIEREIGSRLDNKPQSGKSNSNSVNIVGAFSGSKVGGYGSPSRDRLIYLTTCLIGHHVEVQVKNGSIFSGIFHATNAEKDFGVILKMARLIKEGSFRGQKSLSESISNPPSKTLIIPAKELVQIIAKGVALSGDGLANGLQCEKRPDIMIDSLISQFHYVEVERELERWTPDEDDLQLPELENIFDNPWNRNWDQFETNEALFGVKSTFDEELYTTKLDRGPQMRELEKEASRIAREIEGEETQDLHLAEERGFCFHEDFDIDEETRFSSVFRGVDDSGYEENADTTLDSRNTDTFGGSSITVISRSFSDVTRGRSNDGAQASSGSLLMDEAQSSKSIASKDLHRLSSSDHAKQLTYDCVSNMDGKSRMHENQFRERHGGKSYLAETTERKTCNVGEEAQTSKSEDKAGLSPSASAFAPSSSVSSKGQENASFVGSSDCIGSGKQSRTTQAVNSHGRPGSSISSTSEFVAAPSASSGPGLSPSSSVGSLSSEKSSLNPNAKEFKLNPNAKSFIPFQTPLRPPSPASEGSFYFPANVSAVPHVHTVPVGVGIAPSFGHQPLIYNPQATQVQSPQPYVHPNGPLYGQQMMLGHPRQVLYMPSYPPEMPHKGREF</sequence>
<feature type="compositionally biased region" description="Polar residues" evidence="1">
    <location>
        <begin position="462"/>
        <end position="472"/>
    </location>
</feature>
<dbReference type="Pfam" id="PF14438">
    <property type="entry name" value="SM-ATX"/>
    <property type="match status" value="1"/>
</dbReference>
<feature type="compositionally biased region" description="Polar residues" evidence="1">
    <location>
        <begin position="1"/>
        <end position="17"/>
    </location>
</feature>
<evidence type="ECO:0000313" key="4">
    <source>
        <dbReference type="Proteomes" id="UP001141806"/>
    </source>
</evidence>
<protein>
    <recommendedName>
        <fullName evidence="2">LsmAD domain-containing protein</fullName>
    </recommendedName>
</protein>
<dbReference type="GO" id="GO:0003729">
    <property type="term" value="F:mRNA binding"/>
    <property type="evidence" value="ECO:0007669"/>
    <property type="project" value="TreeGrafter"/>
</dbReference>
<proteinExistence type="predicted"/>
<dbReference type="EMBL" id="JAMYWD010000012">
    <property type="protein sequence ID" value="KAJ4951437.1"/>
    <property type="molecule type" value="Genomic_DNA"/>
</dbReference>
<feature type="compositionally biased region" description="Low complexity" evidence="1">
    <location>
        <begin position="489"/>
        <end position="515"/>
    </location>
</feature>
<feature type="domain" description="LsmAD" evidence="2">
    <location>
        <begin position="222"/>
        <end position="293"/>
    </location>
</feature>
<feature type="region of interest" description="Disordered" evidence="1">
    <location>
        <begin position="330"/>
        <end position="352"/>
    </location>
</feature>
<dbReference type="InterPro" id="IPR045117">
    <property type="entry name" value="ATXN2-like"/>
</dbReference>
<dbReference type="InterPro" id="IPR025852">
    <property type="entry name" value="SM_dom_ATX"/>
</dbReference>
<evidence type="ECO:0000259" key="2">
    <source>
        <dbReference type="SMART" id="SM01272"/>
    </source>
</evidence>
<reference evidence="3" key="1">
    <citation type="journal article" date="2023" name="Plant J.">
        <title>The genome of the king protea, Protea cynaroides.</title>
        <authorList>
            <person name="Chang J."/>
            <person name="Duong T.A."/>
            <person name="Schoeman C."/>
            <person name="Ma X."/>
            <person name="Roodt D."/>
            <person name="Barker N."/>
            <person name="Li Z."/>
            <person name="Van de Peer Y."/>
            <person name="Mizrachi E."/>
        </authorList>
    </citation>
    <scope>NUCLEOTIDE SEQUENCE</scope>
    <source>
        <tissue evidence="3">Young leaves</tissue>
    </source>
</reference>
<evidence type="ECO:0000256" key="1">
    <source>
        <dbReference type="SAM" id="MobiDB-lite"/>
    </source>
</evidence>
<dbReference type="Pfam" id="PF06741">
    <property type="entry name" value="LsmAD"/>
    <property type="match status" value="1"/>
</dbReference>
<dbReference type="GO" id="GO:0034063">
    <property type="term" value="P:stress granule assembly"/>
    <property type="evidence" value="ECO:0007669"/>
    <property type="project" value="TreeGrafter"/>
</dbReference>
<feature type="compositionally biased region" description="Basic and acidic residues" evidence="1">
    <location>
        <begin position="19"/>
        <end position="31"/>
    </location>
</feature>
<feature type="compositionally biased region" description="Polar residues" evidence="1">
    <location>
        <begin position="337"/>
        <end position="352"/>
    </location>
</feature>